<comment type="caution">
    <text evidence="1">The sequence shown here is derived from an EMBL/GenBank/DDBJ whole genome shotgun (WGS) entry which is preliminary data.</text>
</comment>
<organism evidence="1 2">
    <name type="scientific">Ixodes persulcatus</name>
    <name type="common">Taiga tick</name>
    <dbReference type="NCBI Taxonomy" id="34615"/>
    <lineage>
        <taxon>Eukaryota</taxon>
        <taxon>Metazoa</taxon>
        <taxon>Ecdysozoa</taxon>
        <taxon>Arthropoda</taxon>
        <taxon>Chelicerata</taxon>
        <taxon>Arachnida</taxon>
        <taxon>Acari</taxon>
        <taxon>Parasitiformes</taxon>
        <taxon>Ixodida</taxon>
        <taxon>Ixodoidea</taxon>
        <taxon>Ixodidae</taxon>
        <taxon>Ixodinae</taxon>
        <taxon>Ixodes</taxon>
    </lineage>
</organism>
<evidence type="ECO:0000313" key="2">
    <source>
        <dbReference type="Proteomes" id="UP000805193"/>
    </source>
</evidence>
<dbReference type="EMBL" id="JABSTQ010006617">
    <property type="protein sequence ID" value="KAG0436963.1"/>
    <property type="molecule type" value="Genomic_DNA"/>
</dbReference>
<evidence type="ECO:0000313" key="1">
    <source>
        <dbReference type="EMBL" id="KAG0436963.1"/>
    </source>
</evidence>
<proteinExistence type="predicted"/>
<dbReference type="Proteomes" id="UP000805193">
    <property type="component" value="Unassembled WGS sequence"/>
</dbReference>
<protein>
    <submittedName>
        <fullName evidence="1">Uncharacterized protein</fullName>
    </submittedName>
</protein>
<name>A0AC60QMP8_IXOPE</name>
<accession>A0AC60QMP8</accession>
<sequence length="483" mass="53304">MSPSKMPHRAGKVRKGPYLPDAGFRSAKMGEASEKSPTHVLSLSRSPDESFSRKRENEAKPPRLSAVIRVRAGGRKKVPPGESEEESPPSQAALLRFTNGSELTLARRTEDSESSSLKHLTVAATAPQSITGTVLTPLDPGVAEMSKSGCVFQERLGWERPGWFAQDGPSPVLDYDYYGSYENKKHESDTYGDKLKMDYTFGFPKHHEIDSERVPAASSLDNLHVCVDIFCAKFCRYRNLARMAGMRPTLVFLSHHADLNEDKRDRLPHAPSVVESLRDLLPVDSVIIYFKLELIRPLDCTEDVTHEGIFGEFLFRADAAPEALRSDEAARQFPASTDGGAVFHNVLPGVLMFQALHVTEAGLEGHAVTSYFTEASTKRTIQASAPDESIPAVTSAALFCTMHSARLLPFMRALRDSFGTTANTIAVAFPRNQDEALPELEAFERFFPDVPALANQATEFNVDGQYAPLGRLKLILLLIKLLE</sequence>
<reference evidence="1 2" key="1">
    <citation type="journal article" date="2020" name="Cell">
        <title>Large-Scale Comparative Analyses of Tick Genomes Elucidate Their Genetic Diversity and Vector Capacities.</title>
        <authorList>
            <consortium name="Tick Genome and Microbiome Consortium (TIGMIC)"/>
            <person name="Jia N."/>
            <person name="Wang J."/>
            <person name="Shi W."/>
            <person name="Du L."/>
            <person name="Sun Y."/>
            <person name="Zhan W."/>
            <person name="Jiang J.F."/>
            <person name="Wang Q."/>
            <person name="Zhang B."/>
            <person name="Ji P."/>
            <person name="Bell-Sakyi L."/>
            <person name="Cui X.M."/>
            <person name="Yuan T.T."/>
            <person name="Jiang B.G."/>
            <person name="Yang W.F."/>
            <person name="Lam T.T."/>
            <person name="Chang Q.C."/>
            <person name="Ding S.J."/>
            <person name="Wang X.J."/>
            <person name="Zhu J.G."/>
            <person name="Ruan X.D."/>
            <person name="Zhao L."/>
            <person name="Wei J.T."/>
            <person name="Ye R.Z."/>
            <person name="Que T.C."/>
            <person name="Du C.H."/>
            <person name="Zhou Y.H."/>
            <person name="Cheng J.X."/>
            <person name="Dai P.F."/>
            <person name="Guo W.B."/>
            <person name="Han X.H."/>
            <person name="Huang E.J."/>
            <person name="Li L.F."/>
            <person name="Wei W."/>
            <person name="Gao Y.C."/>
            <person name="Liu J.Z."/>
            <person name="Shao H.Z."/>
            <person name="Wang X."/>
            <person name="Wang C.C."/>
            <person name="Yang T.C."/>
            <person name="Huo Q.B."/>
            <person name="Li W."/>
            <person name="Chen H.Y."/>
            <person name="Chen S.E."/>
            <person name="Zhou L.G."/>
            <person name="Ni X.B."/>
            <person name="Tian J.H."/>
            <person name="Sheng Y."/>
            <person name="Liu T."/>
            <person name="Pan Y.S."/>
            <person name="Xia L.Y."/>
            <person name="Li J."/>
            <person name="Zhao F."/>
            <person name="Cao W.C."/>
        </authorList>
    </citation>
    <scope>NUCLEOTIDE SEQUENCE [LARGE SCALE GENOMIC DNA]</scope>
    <source>
        <strain evidence="1">Iper-2018</strain>
    </source>
</reference>
<keyword evidence="2" id="KW-1185">Reference proteome</keyword>
<gene>
    <name evidence="1" type="ORF">HPB47_017679</name>
</gene>